<evidence type="ECO:0000259" key="7">
    <source>
        <dbReference type="PROSITE" id="PS50110"/>
    </source>
</evidence>
<feature type="domain" description="Histidine kinase" evidence="6">
    <location>
        <begin position="115"/>
        <end position="341"/>
    </location>
</feature>
<dbReference type="InterPro" id="IPR011006">
    <property type="entry name" value="CheY-like_superfamily"/>
</dbReference>
<keyword evidence="5" id="KW-0175">Coiled coil</keyword>
<evidence type="ECO:0000256" key="1">
    <source>
        <dbReference type="ARBA" id="ARBA00000085"/>
    </source>
</evidence>
<dbReference type="Pfam" id="PF02518">
    <property type="entry name" value="HATPase_c"/>
    <property type="match status" value="1"/>
</dbReference>
<keyword evidence="3 4" id="KW-0597">Phosphoprotein</keyword>
<proteinExistence type="predicted"/>
<dbReference type="PROSITE" id="PS50109">
    <property type="entry name" value="HIS_KIN"/>
    <property type="match status" value="1"/>
</dbReference>
<dbReference type="InterPro" id="IPR036890">
    <property type="entry name" value="HATPase_C_sf"/>
</dbReference>
<dbReference type="InterPro" id="IPR005467">
    <property type="entry name" value="His_kinase_dom"/>
</dbReference>
<dbReference type="InterPro" id="IPR004358">
    <property type="entry name" value="Sig_transdc_His_kin-like_C"/>
</dbReference>
<reference evidence="8 9" key="1">
    <citation type="submission" date="2017-03" db="EMBL/GenBank/DDBJ databases">
        <authorList>
            <person name="Afonso C.L."/>
            <person name="Miller P.J."/>
            <person name="Scott M.A."/>
            <person name="Spackman E."/>
            <person name="Goraichik I."/>
            <person name="Dimitrov K.M."/>
            <person name="Suarez D.L."/>
            <person name="Swayne D.E."/>
        </authorList>
    </citation>
    <scope>NUCLEOTIDE SEQUENCE [LARGE SCALE GENOMIC DNA]</scope>
    <source>
        <strain evidence="8">PRJEB14757</strain>
    </source>
</reference>
<evidence type="ECO:0000313" key="8">
    <source>
        <dbReference type="EMBL" id="SLM32041.1"/>
    </source>
</evidence>
<dbReference type="SUPFAM" id="SSF52172">
    <property type="entry name" value="CheY-like"/>
    <property type="match status" value="2"/>
</dbReference>
<dbReference type="PANTHER" id="PTHR43547">
    <property type="entry name" value="TWO-COMPONENT HISTIDINE KINASE"/>
    <property type="match status" value="1"/>
</dbReference>
<organism evidence="8 9">
    <name type="scientific">Desulfamplus magnetovallimortis</name>
    <dbReference type="NCBI Taxonomy" id="1246637"/>
    <lineage>
        <taxon>Bacteria</taxon>
        <taxon>Pseudomonadati</taxon>
        <taxon>Thermodesulfobacteriota</taxon>
        <taxon>Desulfobacteria</taxon>
        <taxon>Desulfobacterales</taxon>
        <taxon>Desulfobacteraceae</taxon>
        <taxon>Desulfamplus</taxon>
    </lineage>
</organism>
<dbReference type="EMBL" id="FWEV01000297">
    <property type="protein sequence ID" value="SLM32041.1"/>
    <property type="molecule type" value="Genomic_DNA"/>
</dbReference>
<dbReference type="Pfam" id="PF00072">
    <property type="entry name" value="Response_reg"/>
    <property type="match status" value="2"/>
</dbReference>
<accession>A0A1W1HHQ9</accession>
<evidence type="ECO:0000256" key="3">
    <source>
        <dbReference type="ARBA" id="ARBA00022553"/>
    </source>
</evidence>
<dbReference type="PROSITE" id="PS50110">
    <property type="entry name" value="RESPONSE_REGULATORY"/>
    <property type="match status" value="2"/>
</dbReference>
<dbReference type="Gene3D" id="1.10.287.130">
    <property type="match status" value="1"/>
</dbReference>
<keyword evidence="9" id="KW-1185">Reference proteome</keyword>
<name>A0A1W1HHQ9_9BACT</name>
<evidence type="ECO:0000256" key="5">
    <source>
        <dbReference type="SAM" id="Coils"/>
    </source>
</evidence>
<dbReference type="SMART" id="SM00387">
    <property type="entry name" value="HATPase_c"/>
    <property type="match status" value="1"/>
</dbReference>
<feature type="modified residue" description="4-aspartylphosphate" evidence="4">
    <location>
        <position position="413"/>
    </location>
</feature>
<dbReference type="STRING" id="1246637.MTBBW1_540020"/>
<evidence type="ECO:0000256" key="4">
    <source>
        <dbReference type="PROSITE-ProRule" id="PRU00169"/>
    </source>
</evidence>
<dbReference type="Gene3D" id="3.30.565.10">
    <property type="entry name" value="Histidine kinase-like ATPase, C-terminal domain"/>
    <property type="match status" value="1"/>
</dbReference>
<feature type="domain" description="Response regulatory" evidence="7">
    <location>
        <begin position="362"/>
        <end position="478"/>
    </location>
</feature>
<dbReference type="PRINTS" id="PR00344">
    <property type="entry name" value="BCTRLSENSOR"/>
</dbReference>
<dbReference type="AlphaFoldDB" id="A0A1W1HHQ9"/>
<dbReference type="Gene3D" id="3.40.50.2300">
    <property type="match status" value="1"/>
</dbReference>
<comment type="catalytic activity">
    <reaction evidence="1">
        <text>ATP + protein L-histidine = ADP + protein N-phospho-L-histidine.</text>
        <dbReference type="EC" id="2.7.13.3"/>
    </reaction>
</comment>
<evidence type="ECO:0000256" key="2">
    <source>
        <dbReference type="ARBA" id="ARBA00012438"/>
    </source>
</evidence>
<protein>
    <recommendedName>
        <fullName evidence="2">histidine kinase</fullName>
        <ecNumber evidence="2">2.7.13.3</ecNumber>
    </recommendedName>
</protein>
<feature type="domain" description="Response regulatory" evidence="7">
    <location>
        <begin position="1"/>
        <end position="56"/>
    </location>
</feature>
<evidence type="ECO:0000313" key="9">
    <source>
        <dbReference type="Proteomes" id="UP000191931"/>
    </source>
</evidence>
<dbReference type="CDD" id="cd00156">
    <property type="entry name" value="REC"/>
    <property type="match status" value="1"/>
</dbReference>
<dbReference type="GO" id="GO:0000155">
    <property type="term" value="F:phosphorelay sensor kinase activity"/>
    <property type="evidence" value="ECO:0007669"/>
    <property type="project" value="TreeGrafter"/>
</dbReference>
<evidence type="ECO:0000259" key="6">
    <source>
        <dbReference type="PROSITE" id="PS50109"/>
    </source>
</evidence>
<dbReference type="Proteomes" id="UP000191931">
    <property type="component" value="Unassembled WGS sequence"/>
</dbReference>
<dbReference type="InterPro" id="IPR003594">
    <property type="entry name" value="HATPase_dom"/>
</dbReference>
<comment type="caution">
    <text evidence="4">Lacks conserved residue(s) required for the propagation of feature annotation.</text>
</comment>
<dbReference type="Gene3D" id="6.10.250.690">
    <property type="match status" value="1"/>
</dbReference>
<dbReference type="OrthoDB" id="9806821at2"/>
<dbReference type="SUPFAM" id="SSF55874">
    <property type="entry name" value="ATPase domain of HSP90 chaperone/DNA topoisomerase II/histidine kinase"/>
    <property type="match status" value="1"/>
</dbReference>
<keyword evidence="8" id="KW-0418">Kinase</keyword>
<keyword evidence="8" id="KW-0808">Transferase</keyword>
<gene>
    <name evidence="8" type="ORF">MTBBW1_540020</name>
</gene>
<dbReference type="PANTHER" id="PTHR43547:SF2">
    <property type="entry name" value="HYBRID SIGNAL TRANSDUCTION HISTIDINE KINASE C"/>
    <property type="match status" value="1"/>
</dbReference>
<dbReference type="SMART" id="SM00448">
    <property type="entry name" value="REC"/>
    <property type="match status" value="1"/>
</dbReference>
<dbReference type="InterPro" id="IPR001789">
    <property type="entry name" value="Sig_transdc_resp-reg_receiver"/>
</dbReference>
<sequence>MSKLKSDPVTSEIPVIFLTANFVEADKVRGFEMGAVDYITKPFQSKEVLARINRHLEIHTLKKQLEAKNRRMADQNARLENEIRERKKAQAKQKELEAVNLRLKNAESLGRMAGGIAHLFNNYLYVVTGHLELALNDLPIYSPLKNNLTEAMEAARKAADISGMMLTYLGQTKSVREPLDIVEFCRNKISSFQTLIRNGINIETVFADNEIIINANKSQMQQIINHLLINASESIVENHGAVTITVKTILASEISDVILFPINHTPVSEKYVCLNVTDTGCGISNEDIYRLFEPFYTTKFTGRGLGLPVVFGIVKSWEGMIGVKSEIGHGSSFRIFIPVFEGNAVRDSETVVRVPEASQRVKVLLVDDHKMVLDMTASMLKKLGAEVVKASSGDEAVEIFRRNKDVISCLITDLSMPGLDGWETLAEIREIQPNLPAILASGHDEAFVMSREDSVKTQAFLHKPFSMDDLKGALKKAILYDS</sequence>
<dbReference type="EC" id="2.7.13.3" evidence="2"/>
<feature type="coiled-coil region" evidence="5">
    <location>
        <begin position="58"/>
        <end position="109"/>
    </location>
</feature>